<proteinExistence type="predicted"/>
<dbReference type="EMBL" id="KN794289">
    <property type="protein sequence ID" value="KIH42648.1"/>
    <property type="molecule type" value="Genomic_DNA"/>
</dbReference>
<reference evidence="1 2" key="1">
    <citation type="submission" date="2013-12" db="EMBL/GenBank/DDBJ databases">
        <title>Draft genome of the parsitic nematode Ancylostoma duodenale.</title>
        <authorList>
            <person name="Mitreva M."/>
        </authorList>
    </citation>
    <scope>NUCLEOTIDE SEQUENCE [LARGE SCALE GENOMIC DNA]</scope>
    <source>
        <strain evidence="1 2">Zhejiang</strain>
    </source>
</reference>
<evidence type="ECO:0000313" key="2">
    <source>
        <dbReference type="Proteomes" id="UP000054047"/>
    </source>
</evidence>
<dbReference type="Proteomes" id="UP000054047">
    <property type="component" value="Unassembled WGS sequence"/>
</dbReference>
<protein>
    <submittedName>
        <fullName evidence="1">Uncharacterized protein</fullName>
    </submittedName>
</protein>
<sequence length="126" mass="14723">MSFIMMEICVGFFQDKDLRVFRVTESIIRQKDMTISVSEIFYKCKNEYTFFDALDGSRLMAEEEMKDVRMALAYSLLISDSKIDFLHVRDAQRLIERGIPILDNSTDYEVFLKDSDVSLKRVSVIP</sequence>
<accession>A0A0C2BFW6</accession>
<name>A0A0C2BFW6_9BILA</name>
<dbReference type="AlphaFoldDB" id="A0A0C2BFW6"/>
<dbReference type="OrthoDB" id="5873137at2759"/>
<organism evidence="1 2">
    <name type="scientific">Ancylostoma duodenale</name>
    <dbReference type="NCBI Taxonomy" id="51022"/>
    <lineage>
        <taxon>Eukaryota</taxon>
        <taxon>Metazoa</taxon>
        <taxon>Ecdysozoa</taxon>
        <taxon>Nematoda</taxon>
        <taxon>Chromadorea</taxon>
        <taxon>Rhabditida</taxon>
        <taxon>Rhabditina</taxon>
        <taxon>Rhabditomorpha</taxon>
        <taxon>Strongyloidea</taxon>
        <taxon>Ancylostomatidae</taxon>
        <taxon>Ancylostomatinae</taxon>
        <taxon>Ancylostoma</taxon>
    </lineage>
</organism>
<evidence type="ECO:0000313" key="1">
    <source>
        <dbReference type="EMBL" id="KIH42648.1"/>
    </source>
</evidence>
<gene>
    <name evidence="1" type="ORF">ANCDUO_27365</name>
</gene>
<keyword evidence="2" id="KW-1185">Reference proteome</keyword>